<protein>
    <submittedName>
        <fullName evidence="2">Uncharacterized protein</fullName>
    </submittedName>
</protein>
<feature type="region of interest" description="Disordered" evidence="1">
    <location>
        <begin position="27"/>
        <end position="65"/>
    </location>
</feature>
<keyword evidence="3" id="KW-1185">Reference proteome</keyword>
<evidence type="ECO:0000313" key="2">
    <source>
        <dbReference type="EMBL" id="OWR46076.1"/>
    </source>
</evidence>
<dbReference type="AlphaFoldDB" id="A0A212EX49"/>
<dbReference type="InParanoid" id="A0A212EX49"/>
<accession>A0A212EX49</accession>
<comment type="caution">
    <text evidence="2">The sequence shown here is derived from an EMBL/GenBank/DDBJ whole genome shotgun (WGS) entry which is preliminary data.</text>
</comment>
<evidence type="ECO:0000313" key="3">
    <source>
        <dbReference type="Proteomes" id="UP000007151"/>
    </source>
</evidence>
<dbReference type="EMBL" id="AGBW02011827">
    <property type="protein sequence ID" value="OWR46076.1"/>
    <property type="molecule type" value="Genomic_DNA"/>
</dbReference>
<gene>
    <name evidence="2" type="ORF">KGM_211786</name>
</gene>
<dbReference type="KEGG" id="dpl:KGM_211786"/>
<organism evidence="2 3">
    <name type="scientific">Danaus plexippus plexippus</name>
    <dbReference type="NCBI Taxonomy" id="278856"/>
    <lineage>
        <taxon>Eukaryota</taxon>
        <taxon>Metazoa</taxon>
        <taxon>Ecdysozoa</taxon>
        <taxon>Arthropoda</taxon>
        <taxon>Hexapoda</taxon>
        <taxon>Insecta</taxon>
        <taxon>Pterygota</taxon>
        <taxon>Neoptera</taxon>
        <taxon>Endopterygota</taxon>
        <taxon>Lepidoptera</taxon>
        <taxon>Glossata</taxon>
        <taxon>Ditrysia</taxon>
        <taxon>Papilionoidea</taxon>
        <taxon>Nymphalidae</taxon>
        <taxon>Danainae</taxon>
        <taxon>Danaini</taxon>
        <taxon>Danaina</taxon>
        <taxon>Danaus</taxon>
        <taxon>Danaus</taxon>
    </lineage>
</organism>
<sequence>MKRSKTEGWGEEGCDTCVRTPQLDACETAGRRQRRRAPRPVQSAAGHHAPSPLPAPRVIHASDDE</sequence>
<evidence type="ECO:0000256" key="1">
    <source>
        <dbReference type="SAM" id="MobiDB-lite"/>
    </source>
</evidence>
<dbReference type="Proteomes" id="UP000007151">
    <property type="component" value="Unassembled WGS sequence"/>
</dbReference>
<proteinExistence type="predicted"/>
<reference evidence="2 3" key="1">
    <citation type="journal article" date="2011" name="Cell">
        <title>The monarch butterfly genome yields insights into long-distance migration.</title>
        <authorList>
            <person name="Zhan S."/>
            <person name="Merlin C."/>
            <person name="Boore J.L."/>
            <person name="Reppert S.M."/>
        </authorList>
    </citation>
    <scope>NUCLEOTIDE SEQUENCE [LARGE SCALE GENOMIC DNA]</scope>
    <source>
        <strain evidence="2">F-2</strain>
    </source>
</reference>
<name>A0A212EX49_DANPL</name>